<dbReference type="RefSeq" id="WP_283430783.1">
    <property type="nucleotide sequence ID" value="NZ_FXUG01000001.1"/>
</dbReference>
<proteinExistence type="predicted"/>
<protein>
    <submittedName>
        <fullName evidence="2">Uncharacterized protein</fullName>
    </submittedName>
</protein>
<name>A0ABY1PPR4_9BACT</name>
<evidence type="ECO:0000256" key="1">
    <source>
        <dbReference type="SAM" id="Phobius"/>
    </source>
</evidence>
<feature type="transmembrane region" description="Helical" evidence="1">
    <location>
        <begin position="33"/>
        <end position="56"/>
    </location>
</feature>
<keyword evidence="3" id="KW-1185">Reference proteome</keyword>
<keyword evidence="1" id="KW-0812">Transmembrane</keyword>
<evidence type="ECO:0000313" key="3">
    <source>
        <dbReference type="Proteomes" id="UP001158067"/>
    </source>
</evidence>
<comment type="caution">
    <text evidence="2">The sequence shown here is derived from an EMBL/GenBank/DDBJ whole genome shotgun (WGS) entry which is preliminary data.</text>
</comment>
<accession>A0ABY1PPR4</accession>
<feature type="transmembrane region" description="Helical" evidence="1">
    <location>
        <begin position="117"/>
        <end position="139"/>
    </location>
</feature>
<evidence type="ECO:0000313" key="2">
    <source>
        <dbReference type="EMBL" id="SMP41286.1"/>
    </source>
</evidence>
<sequence length="389" mass="43723">MRSTEVVFGFVLGVIAAIPIVLFGFRFFEENTIPLVVGFAGFLIAVCLLFGVLFFFRDRILMFAFKTTQTNLEEAVSLIGSSIHHVASGNSNDAINDVTHVSRILAARYSYFAVRRWMLATVFGLLASFAAFASCALLYRQNSILVLQDKKLGEQNELLKAEQTLIKRQLTPRISVVTGGADENDANIPSITILNNGGEAINLSVESVSRFSAAWVLQRTATTELRKTYPIALTSGCYKPRFQRLPDKHVLVEFEVSDEFQILYDDINTGFLDESLNSRDRYPDFFFQADERRGLQGTIDQFLVVRYEDLFGDSHVIRFSLPTNSWQSSVPVSDSEWERVSGAFPTRSGMFISRDLIDALNIKDYQGEFEPTGGDLMQRIMDSPMDLSE</sequence>
<keyword evidence="1" id="KW-1133">Transmembrane helix</keyword>
<dbReference type="EMBL" id="FXUG01000001">
    <property type="protein sequence ID" value="SMP41286.1"/>
    <property type="molecule type" value="Genomic_DNA"/>
</dbReference>
<keyword evidence="1" id="KW-0472">Membrane</keyword>
<reference evidence="2 3" key="1">
    <citation type="submission" date="2017-05" db="EMBL/GenBank/DDBJ databases">
        <authorList>
            <person name="Varghese N."/>
            <person name="Submissions S."/>
        </authorList>
    </citation>
    <scope>NUCLEOTIDE SEQUENCE [LARGE SCALE GENOMIC DNA]</scope>
    <source>
        <strain evidence="2 3">DSM 25457</strain>
    </source>
</reference>
<feature type="transmembrane region" description="Helical" evidence="1">
    <location>
        <begin position="7"/>
        <end position="27"/>
    </location>
</feature>
<gene>
    <name evidence="2" type="ORF">SAMN06265222_101558</name>
</gene>
<organism evidence="2 3">
    <name type="scientific">Neorhodopirellula lusitana</name>
    <dbReference type="NCBI Taxonomy" id="445327"/>
    <lineage>
        <taxon>Bacteria</taxon>
        <taxon>Pseudomonadati</taxon>
        <taxon>Planctomycetota</taxon>
        <taxon>Planctomycetia</taxon>
        <taxon>Pirellulales</taxon>
        <taxon>Pirellulaceae</taxon>
        <taxon>Neorhodopirellula</taxon>
    </lineage>
</organism>
<dbReference type="Proteomes" id="UP001158067">
    <property type="component" value="Unassembled WGS sequence"/>
</dbReference>